<proteinExistence type="predicted"/>
<dbReference type="PANTHER" id="PTHR10257">
    <property type="entry name" value="SERINE/THREONINE PROTEIN PHOSPHATASE 2A PP2A REGULATORY SUBUNIT B"/>
    <property type="match status" value="1"/>
</dbReference>
<feature type="compositionally biased region" description="Low complexity" evidence="1">
    <location>
        <begin position="636"/>
        <end position="646"/>
    </location>
</feature>
<reference evidence="2 3" key="1">
    <citation type="submission" date="2024-04" db="EMBL/GenBank/DDBJ databases">
        <title>Tritrichomonas musculus Genome.</title>
        <authorList>
            <person name="Alves-Ferreira E."/>
            <person name="Grigg M."/>
            <person name="Lorenzi H."/>
            <person name="Galac M."/>
        </authorList>
    </citation>
    <scope>NUCLEOTIDE SEQUENCE [LARGE SCALE GENOMIC DNA]</scope>
    <source>
        <strain evidence="2 3">EAF2021</strain>
    </source>
</reference>
<dbReference type="InterPro" id="IPR002554">
    <property type="entry name" value="PP2A_B56"/>
</dbReference>
<dbReference type="Gene3D" id="1.25.10.10">
    <property type="entry name" value="Leucine-rich Repeat Variant"/>
    <property type="match status" value="1"/>
</dbReference>
<dbReference type="SUPFAM" id="SSF48371">
    <property type="entry name" value="ARM repeat"/>
    <property type="match status" value="1"/>
</dbReference>
<evidence type="ECO:0000313" key="2">
    <source>
        <dbReference type="EMBL" id="KAK8893688.1"/>
    </source>
</evidence>
<sequence>MKPQPHSRITAKPIIHNKSYHRSLPSELPSLKLSPSSNCQKNRCYHSDYTSIHNSSTNSPQNAHSNSNTGNLFQSNSLSNTSITAIRKQIIIPKSDIDRSVLNNQISFDTRIIIENEHKIKNSKKFEPERPNEFVQLFIEKCNEVSYNVYEKENLELKTLLFNQLITAFQYPTIIRKMNQKCITAVLSSFTNNIFLRALPEISSFPPCILFDRIENYYDVQWPVLEHSYCLLENLLISSHVPVSLLQQSITHDFIIKLFRCFASPDSRERKYVKSLLYTIAGRVPEHGSDILICIKKSFVDAINGEPIHWGLPQILDLFSRIIQSVPQYTSNSFDDVLEQNLLPLHFSIDFISFFGPITSLVKILIQRNTKNTNLVIMFLLNHFPIATQKKQMAFLKEIAEIVKLYNEFITPLTSKSLFERISVLYSDECAEIAEESLSMIYNDGFPQLLAQYFSSTVPLLLIRAKEVVDHYWCESVTFVALAAIQEMSKIDLNQFKKITNNLDFYHNQINSRDKEREAFWFSVGGYTKNSNLSSTDLSNKCENLNINNLIENGNKKKNLSSHCLSHIGSPVSSKGNAGKIIVQQVHENCDQQKGSRSTSLSEYKGNAKKQQQKILSLNESNSWHSLRRLSTGTKSNFSQSSSIASNHTPTGSPSKTTSVKTRKKKI</sequence>
<evidence type="ECO:0000256" key="1">
    <source>
        <dbReference type="SAM" id="MobiDB-lite"/>
    </source>
</evidence>
<feature type="compositionally biased region" description="Polar residues" evidence="1">
    <location>
        <begin position="592"/>
        <end position="602"/>
    </location>
</feature>
<protein>
    <submittedName>
        <fullName evidence="2">Uncharacterized protein</fullName>
    </submittedName>
</protein>
<dbReference type="Proteomes" id="UP001470230">
    <property type="component" value="Unassembled WGS sequence"/>
</dbReference>
<evidence type="ECO:0000313" key="3">
    <source>
        <dbReference type="Proteomes" id="UP001470230"/>
    </source>
</evidence>
<feature type="region of interest" description="Disordered" evidence="1">
    <location>
        <begin position="1"/>
        <end position="21"/>
    </location>
</feature>
<feature type="region of interest" description="Disordered" evidence="1">
    <location>
        <begin position="50"/>
        <end position="74"/>
    </location>
</feature>
<comment type="caution">
    <text evidence="2">The sequence shown here is derived from an EMBL/GenBank/DDBJ whole genome shotgun (WGS) entry which is preliminary data.</text>
</comment>
<dbReference type="PANTHER" id="PTHR10257:SF3">
    <property type="entry name" value="SERINE_THREONINE-PROTEIN PHOSPHATASE 2A 56 KDA REGULATORY SUBUNIT GAMMA ISOFORM"/>
    <property type="match status" value="1"/>
</dbReference>
<feature type="region of interest" description="Disordered" evidence="1">
    <location>
        <begin position="629"/>
        <end position="667"/>
    </location>
</feature>
<gene>
    <name evidence="2" type="ORF">M9Y10_022115</name>
</gene>
<accession>A0ABR2KS84</accession>
<dbReference type="InterPro" id="IPR011989">
    <property type="entry name" value="ARM-like"/>
</dbReference>
<dbReference type="EMBL" id="JAPFFF010000003">
    <property type="protein sequence ID" value="KAK8893688.1"/>
    <property type="molecule type" value="Genomic_DNA"/>
</dbReference>
<keyword evidence="3" id="KW-1185">Reference proteome</keyword>
<dbReference type="Pfam" id="PF01603">
    <property type="entry name" value="B56"/>
    <property type="match status" value="1"/>
</dbReference>
<organism evidence="2 3">
    <name type="scientific">Tritrichomonas musculus</name>
    <dbReference type="NCBI Taxonomy" id="1915356"/>
    <lineage>
        <taxon>Eukaryota</taxon>
        <taxon>Metamonada</taxon>
        <taxon>Parabasalia</taxon>
        <taxon>Tritrichomonadida</taxon>
        <taxon>Tritrichomonadidae</taxon>
        <taxon>Tritrichomonas</taxon>
    </lineage>
</organism>
<feature type="region of interest" description="Disordered" evidence="1">
    <location>
        <begin position="589"/>
        <end position="612"/>
    </location>
</feature>
<name>A0ABR2KS84_9EUKA</name>
<dbReference type="InterPro" id="IPR016024">
    <property type="entry name" value="ARM-type_fold"/>
</dbReference>